<dbReference type="RefSeq" id="WP_216571198.1">
    <property type="nucleotide sequence ID" value="NZ_JAHLOQ010000036.1"/>
</dbReference>
<evidence type="ECO:0000313" key="2">
    <source>
        <dbReference type="Proteomes" id="UP001196301"/>
    </source>
</evidence>
<keyword evidence="2" id="KW-1185">Reference proteome</keyword>
<reference evidence="1 2" key="1">
    <citation type="submission" date="2021-06" db="EMBL/GenBank/DDBJ databases">
        <authorList>
            <person name="Sun Q."/>
            <person name="Li D."/>
        </authorList>
    </citation>
    <scope>NUCLEOTIDE SEQUENCE [LARGE SCALE GENOMIC DNA]</scope>
    <source>
        <strain evidence="1 2">N19</strain>
    </source>
</reference>
<name>A0ABS6DZ68_9FIRM</name>
<organism evidence="1 2">
    <name type="scientific">Intestinibacter bartlettii</name>
    <dbReference type="NCBI Taxonomy" id="261299"/>
    <lineage>
        <taxon>Bacteria</taxon>
        <taxon>Bacillati</taxon>
        <taxon>Bacillota</taxon>
        <taxon>Clostridia</taxon>
        <taxon>Peptostreptococcales</taxon>
        <taxon>Peptostreptococcaceae</taxon>
        <taxon>Intestinibacter</taxon>
    </lineage>
</organism>
<dbReference type="Proteomes" id="UP001196301">
    <property type="component" value="Unassembled WGS sequence"/>
</dbReference>
<sequence>MNESHQEIINRIGNIYNDFINISINEDLSVLNIQLDEFAQVKLILKNKIQNKYLNLKEIQSKLYEKCLIQVQKVENGYLVCSNVSNKKTENKLILFCEDIDVNIEFWDYSKIKISEDENKENYRVCLAVKEARNLLIKHVLFGDEGLNYIEKDLVRYAILIIVLNLLQLQEQYSDENISNLFKVEDKNSQNALKQALEAIKIYVGKIDGVEMFEQKIEGYLSSQKNEYIYDDIDFEKLKILENNQSHCYYNEPIYKIYADFSVGVKNACKNFKCKHKAPSTKFAIKSEKYIKQKIIPTLTENGFEGQYPCFIYKDCSKLYVISFEVMDNKVVIKYDDKNLELKKIKYLLKNVYYKEIKPEDFCVYLTSECLDNQSVGECVKQFLDDLKLHKEIEFDEYSKETDIKHHKQRQSLLDKIFSIFKKEADK</sequence>
<dbReference type="EMBL" id="JAHLOQ010000036">
    <property type="protein sequence ID" value="MBU5337040.1"/>
    <property type="molecule type" value="Genomic_DNA"/>
</dbReference>
<comment type="caution">
    <text evidence="1">The sequence shown here is derived from an EMBL/GenBank/DDBJ whole genome shotgun (WGS) entry which is preliminary data.</text>
</comment>
<protein>
    <submittedName>
        <fullName evidence="1">Uncharacterized protein</fullName>
    </submittedName>
</protein>
<gene>
    <name evidence="1" type="ORF">KQI20_11365</name>
</gene>
<proteinExistence type="predicted"/>
<accession>A0ABS6DZ68</accession>
<evidence type="ECO:0000313" key="1">
    <source>
        <dbReference type="EMBL" id="MBU5337040.1"/>
    </source>
</evidence>